<dbReference type="PROSITE" id="PS00086">
    <property type="entry name" value="CYTOCHROME_P450"/>
    <property type="match status" value="1"/>
</dbReference>
<evidence type="ECO:0008006" key="11">
    <source>
        <dbReference type="Google" id="ProtNLM"/>
    </source>
</evidence>
<keyword evidence="6 8" id="KW-0408">Iron</keyword>
<evidence type="ECO:0000256" key="3">
    <source>
        <dbReference type="ARBA" id="ARBA00022617"/>
    </source>
</evidence>
<protein>
    <recommendedName>
        <fullName evidence="11">Cytochrome P450</fullName>
    </recommendedName>
</protein>
<organism evidence="9 10">
    <name type="scientific">Durusdinium trenchii</name>
    <dbReference type="NCBI Taxonomy" id="1381693"/>
    <lineage>
        <taxon>Eukaryota</taxon>
        <taxon>Sar</taxon>
        <taxon>Alveolata</taxon>
        <taxon>Dinophyceae</taxon>
        <taxon>Suessiales</taxon>
        <taxon>Symbiodiniaceae</taxon>
        <taxon>Durusdinium</taxon>
    </lineage>
</organism>
<reference evidence="9 10" key="1">
    <citation type="submission" date="2024-02" db="EMBL/GenBank/DDBJ databases">
        <authorList>
            <person name="Chen Y."/>
            <person name="Shah S."/>
            <person name="Dougan E. K."/>
            <person name="Thang M."/>
            <person name="Chan C."/>
        </authorList>
    </citation>
    <scope>NUCLEOTIDE SEQUENCE [LARGE SCALE GENOMIC DNA]</scope>
</reference>
<proteinExistence type="inferred from homology"/>
<dbReference type="Proteomes" id="UP001642484">
    <property type="component" value="Unassembled WGS sequence"/>
</dbReference>
<dbReference type="InterPro" id="IPR002401">
    <property type="entry name" value="Cyt_P450_E_grp-I"/>
</dbReference>
<keyword evidence="4 8" id="KW-0479">Metal-binding</keyword>
<dbReference type="Pfam" id="PF00067">
    <property type="entry name" value="p450"/>
    <property type="match status" value="1"/>
</dbReference>
<accession>A0ABP0SVF1</accession>
<gene>
    <name evidence="9" type="ORF">CCMP2556_LOCUS53990</name>
</gene>
<dbReference type="Gene3D" id="1.10.630.10">
    <property type="entry name" value="Cytochrome P450"/>
    <property type="match status" value="1"/>
</dbReference>
<name>A0ABP0SVF1_9DINO</name>
<evidence type="ECO:0000256" key="4">
    <source>
        <dbReference type="ARBA" id="ARBA00022723"/>
    </source>
</evidence>
<dbReference type="InterPro" id="IPR036396">
    <property type="entry name" value="Cyt_P450_sf"/>
</dbReference>
<dbReference type="InterPro" id="IPR017972">
    <property type="entry name" value="Cyt_P450_CS"/>
</dbReference>
<dbReference type="SUPFAM" id="SSF48264">
    <property type="entry name" value="Cytochrome P450"/>
    <property type="match status" value="1"/>
</dbReference>
<keyword evidence="5 8" id="KW-0560">Oxidoreductase</keyword>
<comment type="caution">
    <text evidence="9">The sequence shown here is derived from an EMBL/GenBank/DDBJ whole genome shotgun (WGS) entry which is preliminary data.</text>
</comment>
<keyword evidence="3 8" id="KW-0349">Heme</keyword>
<evidence type="ECO:0000256" key="6">
    <source>
        <dbReference type="ARBA" id="ARBA00023004"/>
    </source>
</evidence>
<evidence type="ECO:0000313" key="9">
    <source>
        <dbReference type="EMBL" id="CAK9116391.1"/>
    </source>
</evidence>
<keyword evidence="10" id="KW-1185">Reference proteome</keyword>
<dbReference type="InterPro" id="IPR001128">
    <property type="entry name" value="Cyt_P450"/>
</dbReference>
<evidence type="ECO:0000256" key="5">
    <source>
        <dbReference type="ARBA" id="ARBA00023002"/>
    </source>
</evidence>
<dbReference type="EMBL" id="CAXAMN010028384">
    <property type="protein sequence ID" value="CAK9116391.1"/>
    <property type="molecule type" value="Genomic_DNA"/>
</dbReference>
<evidence type="ECO:0000256" key="7">
    <source>
        <dbReference type="ARBA" id="ARBA00023033"/>
    </source>
</evidence>
<evidence type="ECO:0000313" key="10">
    <source>
        <dbReference type="Proteomes" id="UP001642484"/>
    </source>
</evidence>
<evidence type="ECO:0000256" key="8">
    <source>
        <dbReference type="RuleBase" id="RU000461"/>
    </source>
</evidence>
<keyword evidence="7 8" id="KW-0503">Monooxygenase</keyword>
<dbReference type="InterPro" id="IPR050476">
    <property type="entry name" value="Insect_CytP450_Detox"/>
</dbReference>
<dbReference type="PANTHER" id="PTHR24292">
    <property type="entry name" value="CYTOCHROME P450"/>
    <property type="match status" value="1"/>
</dbReference>
<comment type="cofactor">
    <cofactor evidence="1">
        <name>heme</name>
        <dbReference type="ChEBI" id="CHEBI:30413"/>
    </cofactor>
</comment>
<dbReference type="PRINTS" id="PR00463">
    <property type="entry name" value="EP450I"/>
</dbReference>
<dbReference type="PANTHER" id="PTHR24292:SF54">
    <property type="entry name" value="CYP9F3-RELATED"/>
    <property type="match status" value="1"/>
</dbReference>
<sequence length="339" mass="39009">MRLKPVGPMILRTAVKEDEILMNGQILRVDAGTHFILNIRDFHVDEEYFPSPADVSLERYNDPKQKQYFQPFGSGPKSCVGQHFAMLEMKAILFQVLQNLDFRTKSDLFTLETRWDIANHPVKPDRFQVRRRTEGCCQAECHEFREIYVSAVVCPQHAARMCCKRITSEDFKRFRDPWAKELPGSRVRVETCPAPDDGTFRVQRELLLSQLRSDSEDSEGFTVESSEESDRSLDRRIHEEVIDELCWASPDLELKARFEEGCSLQEARAFCRMCLCHADRLQQAHARRRGEEPPEVQSPSVLVRQIASHREARGFALLCLQAIEDYESLGDGVGETEPS</sequence>
<comment type="similarity">
    <text evidence="2 8">Belongs to the cytochrome P450 family.</text>
</comment>
<evidence type="ECO:0000256" key="2">
    <source>
        <dbReference type="ARBA" id="ARBA00010617"/>
    </source>
</evidence>
<evidence type="ECO:0000256" key="1">
    <source>
        <dbReference type="ARBA" id="ARBA00001971"/>
    </source>
</evidence>